<evidence type="ECO:0000256" key="2">
    <source>
        <dbReference type="ARBA" id="ARBA00022714"/>
    </source>
</evidence>
<dbReference type="Pfam" id="PF00111">
    <property type="entry name" value="Fer2"/>
    <property type="match status" value="1"/>
</dbReference>
<dbReference type="Gene3D" id="3.10.20.30">
    <property type="match status" value="1"/>
</dbReference>
<dbReference type="OrthoDB" id="9799640at2"/>
<keyword evidence="9" id="KW-1185">Reference proteome</keyword>
<evidence type="ECO:0000259" key="7">
    <source>
        <dbReference type="PROSITE" id="PS51085"/>
    </source>
</evidence>
<accession>A0A7Z2JAL8</accession>
<dbReference type="Proteomes" id="UP000434209">
    <property type="component" value="Chromosome 2"/>
</dbReference>
<dbReference type="PROSITE" id="PS51085">
    <property type="entry name" value="2FE2S_FER_2"/>
    <property type="match status" value="1"/>
</dbReference>
<dbReference type="GO" id="GO:0051537">
    <property type="term" value="F:2 iron, 2 sulfur cluster binding"/>
    <property type="evidence" value="ECO:0007669"/>
    <property type="project" value="UniProtKB-KW"/>
</dbReference>
<sequence length="105" mass="11457">MAILHVKTREGDVSSIEARSGRSVMELIRDSGQDELLAVCGGCCSCATCHVYVEPEFEAKLPPMNDDEHDLLDSSDHRTEFSRLACQLAFTEDLDGLTVTIAPAD</sequence>
<dbReference type="CDD" id="cd00207">
    <property type="entry name" value="fer2"/>
    <property type="match status" value="1"/>
</dbReference>
<dbReference type="EMBL" id="CP046910">
    <property type="protein sequence ID" value="QGZ56888.1"/>
    <property type="molecule type" value="Genomic_DNA"/>
</dbReference>
<name>A0A7Z2JAL8_9BURK</name>
<dbReference type="PRINTS" id="PR00355">
    <property type="entry name" value="ADRENODOXIN"/>
</dbReference>
<dbReference type="AlphaFoldDB" id="A0A7Z2JAL8"/>
<dbReference type="KEGG" id="pacp:FAZ97_18205"/>
<dbReference type="InterPro" id="IPR001041">
    <property type="entry name" value="2Fe-2S_ferredoxin-type"/>
</dbReference>
<evidence type="ECO:0000256" key="5">
    <source>
        <dbReference type="ARBA" id="ARBA00023014"/>
    </source>
</evidence>
<comment type="cofactor">
    <cofactor evidence="6">
        <name>[2Fe-2S] cluster</name>
        <dbReference type="ChEBI" id="CHEBI:190135"/>
    </cofactor>
</comment>
<dbReference type="RefSeq" id="WP_158759839.1">
    <property type="nucleotide sequence ID" value="NZ_CP046910.1"/>
</dbReference>
<evidence type="ECO:0000256" key="3">
    <source>
        <dbReference type="ARBA" id="ARBA00022723"/>
    </source>
</evidence>
<reference evidence="8 9" key="1">
    <citation type="submission" date="2019-12" db="EMBL/GenBank/DDBJ databases">
        <title>Paraburkholderia acidiphila 7Q-K02 sp. nov and Paraburkholderia acidisoli DHF22 sp. nov., two strains isolated from forest soil.</title>
        <authorList>
            <person name="Gao Z."/>
            <person name="Qiu L."/>
        </authorList>
    </citation>
    <scope>NUCLEOTIDE SEQUENCE [LARGE SCALE GENOMIC DNA]</scope>
    <source>
        <strain evidence="8 9">7Q-K02</strain>
    </source>
</reference>
<comment type="similarity">
    <text evidence="1">Belongs to the adrenodoxin/putidaredoxin family.</text>
</comment>
<dbReference type="GO" id="GO:0009055">
    <property type="term" value="F:electron transfer activity"/>
    <property type="evidence" value="ECO:0007669"/>
    <property type="project" value="TreeGrafter"/>
</dbReference>
<dbReference type="GO" id="GO:0046872">
    <property type="term" value="F:metal ion binding"/>
    <property type="evidence" value="ECO:0007669"/>
    <property type="project" value="UniProtKB-KW"/>
</dbReference>
<evidence type="ECO:0000313" key="9">
    <source>
        <dbReference type="Proteomes" id="UP000434209"/>
    </source>
</evidence>
<organism evidence="8 9">
    <name type="scientific">Paraburkholderia acidiphila</name>
    <dbReference type="NCBI Taxonomy" id="2571747"/>
    <lineage>
        <taxon>Bacteria</taxon>
        <taxon>Pseudomonadati</taxon>
        <taxon>Pseudomonadota</taxon>
        <taxon>Betaproteobacteria</taxon>
        <taxon>Burkholderiales</taxon>
        <taxon>Burkholderiaceae</taxon>
        <taxon>Paraburkholderia</taxon>
    </lineage>
</organism>
<evidence type="ECO:0000313" key="8">
    <source>
        <dbReference type="EMBL" id="QGZ56888.1"/>
    </source>
</evidence>
<keyword evidence="4" id="KW-0408">Iron</keyword>
<evidence type="ECO:0000256" key="1">
    <source>
        <dbReference type="ARBA" id="ARBA00010914"/>
    </source>
</evidence>
<gene>
    <name evidence="8" type="ORF">FAZ97_18205</name>
</gene>
<dbReference type="GO" id="GO:0140647">
    <property type="term" value="P:P450-containing electron transport chain"/>
    <property type="evidence" value="ECO:0007669"/>
    <property type="project" value="InterPro"/>
</dbReference>
<evidence type="ECO:0000256" key="4">
    <source>
        <dbReference type="ARBA" id="ARBA00023004"/>
    </source>
</evidence>
<feature type="domain" description="2Fe-2S ferredoxin-type" evidence="7">
    <location>
        <begin position="2"/>
        <end position="105"/>
    </location>
</feature>
<dbReference type="PANTHER" id="PTHR23426:SF65">
    <property type="entry name" value="FERREDOXIN-2, MITOCHONDRIAL"/>
    <property type="match status" value="1"/>
</dbReference>
<evidence type="ECO:0000256" key="6">
    <source>
        <dbReference type="ARBA" id="ARBA00034078"/>
    </source>
</evidence>
<keyword evidence="5" id="KW-0411">Iron-sulfur</keyword>
<dbReference type="SUPFAM" id="SSF54292">
    <property type="entry name" value="2Fe-2S ferredoxin-like"/>
    <property type="match status" value="1"/>
</dbReference>
<protein>
    <submittedName>
        <fullName evidence="8">2Fe-2S iron-sulfur cluster binding domain-containing protein</fullName>
    </submittedName>
</protein>
<dbReference type="InterPro" id="IPR036010">
    <property type="entry name" value="2Fe-2S_ferredoxin-like_sf"/>
</dbReference>
<dbReference type="InterPro" id="IPR001055">
    <property type="entry name" value="Adrenodoxin-like"/>
</dbReference>
<proteinExistence type="inferred from homology"/>
<dbReference type="InterPro" id="IPR012675">
    <property type="entry name" value="Beta-grasp_dom_sf"/>
</dbReference>
<keyword evidence="3" id="KW-0479">Metal-binding</keyword>
<keyword evidence="2" id="KW-0001">2Fe-2S</keyword>
<dbReference type="PANTHER" id="PTHR23426">
    <property type="entry name" value="FERREDOXIN/ADRENODOXIN"/>
    <property type="match status" value="1"/>
</dbReference>